<dbReference type="AlphaFoldDB" id="A0AAD4JUA4"/>
<protein>
    <recommendedName>
        <fullName evidence="4">Telomere-binding protein cav</fullName>
    </recommendedName>
</protein>
<organism evidence="2 3">
    <name type="scientific">Drosophila rubida</name>
    <dbReference type="NCBI Taxonomy" id="30044"/>
    <lineage>
        <taxon>Eukaryota</taxon>
        <taxon>Metazoa</taxon>
        <taxon>Ecdysozoa</taxon>
        <taxon>Arthropoda</taxon>
        <taxon>Hexapoda</taxon>
        <taxon>Insecta</taxon>
        <taxon>Pterygota</taxon>
        <taxon>Neoptera</taxon>
        <taxon>Endopterygota</taxon>
        <taxon>Diptera</taxon>
        <taxon>Brachycera</taxon>
        <taxon>Muscomorpha</taxon>
        <taxon>Ephydroidea</taxon>
        <taxon>Drosophilidae</taxon>
        <taxon>Drosophila</taxon>
    </lineage>
</organism>
<evidence type="ECO:0000256" key="1">
    <source>
        <dbReference type="SAM" id="MobiDB-lite"/>
    </source>
</evidence>
<keyword evidence="3" id="KW-1185">Reference proteome</keyword>
<feature type="region of interest" description="Disordered" evidence="1">
    <location>
        <begin position="206"/>
        <end position="242"/>
    </location>
</feature>
<proteinExistence type="predicted"/>
<comment type="caution">
    <text evidence="2">The sequence shown here is derived from an EMBL/GenBank/DDBJ whole genome shotgun (WGS) entry which is preliminary data.</text>
</comment>
<evidence type="ECO:0000313" key="3">
    <source>
        <dbReference type="Proteomes" id="UP001200034"/>
    </source>
</evidence>
<name>A0AAD4JUA4_9MUSC</name>
<gene>
    <name evidence="2" type="ORF">KR093_002540</name>
</gene>
<reference evidence="2" key="1">
    <citation type="journal article" date="2021" name="Mol. Ecol. Resour.">
        <title>Phylogenomic analyses of the genus Drosophila reveals genomic signals of climate adaptation.</title>
        <authorList>
            <person name="Li F."/>
            <person name="Rane R.V."/>
            <person name="Luria V."/>
            <person name="Xiong Z."/>
            <person name="Chen J."/>
            <person name="Li Z."/>
            <person name="Catullo R.A."/>
            <person name="Griffin P.C."/>
            <person name="Schiffer M."/>
            <person name="Pearce S."/>
            <person name="Lee S.F."/>
            <person name="McElroy K."/>
            <person name="Stocker A."/>
            <person name="Shirriffs J."/>
            <person name="Cockerell F."/>
            <person name="Coppin C."/>
            <person name="Sgro C.M."/>
            <person name="Karger A."/>
            <person name="Cain J.W."/>
            <person name="Weber J.A."/>
            <person name="Santpere G."/>
            <person name="Kirschner M.W."/>
            <person name="Hoffmann A.A."/>
            <person name="Oakeshott J.G."/>
            <person name="Zhang G."/>
        </authorList>
    </citation>
    <scope>NUCLEOTIDE SEQUENCE</scope>
    <source>
        <strain evidence="2">BGI-SZ-2011g</strain>
    </source>
</reference>
<evidence type="ECO:0008006" key="4">
    <source>
        <dbReference type="Google" id="ProtNLM"/>
    </source>
</evidence>
<accession>A0AAD4JUA4</accession>
<evidence type="ECO:0000313" key="2">
    <source>
        <dbReference type="EMBL" id="KAH8358804.1"/>
    </source>
</evidence>
<sequence length="311" mass="35553">MSRCLSQALVQYQNDFDADIRNIADGLEEPEKSYVQGLSSLQKVTSEDLSRTYSASDVRQLCLRTKVRVNMTLFNCLWDAKKRFDKKGRLQNRSERFINAMYVKAVKNKMVFPYESEEIARCLHIRRCQLKRRNNFRLDRWRLPWQSPDVLEQSSGLDDESSLMLAQIPNRLPNSPANGKAATDIQLVYPASIESEIDIQLEHPAAKEPETSTSQQISEPELWPFKSTNAESEDKQLSKNNESEDLTLSKMLANKSLPDWVDAAVAINSESMTIDIETQSESEPLADDYLEFNTQVPCTSTQSQHSTEDFL</sequence>
<dbReference type="EMBL" id="JAJJHW010003409">
    <property type="protein sequence ID" value="KAH8358804.1"/>
    <property type="molecule type" value="Genomic_DNA"/>
</dbReference>
<dbReference type="Proteomes" id="UP001200034">
    <property type="component" value="Unassembled WGS sequence"/>
</dbReference>